<keyword evidence="7 10" id="KW-0378">Hydrolase</keyword>
<feature type="binding site" evidence="10">
    <location>
        <position position="63"/>
    </location>
    <ligand>
        <name>Zn(2+)</name>
        <dbReference type="ChEBI" id="CHEBI:29105"/>
        <label>1</label>
        <note>catalytic</note>
    </ligand>
</feature>
<dbReference type="GO" id="GO:0042802">
    <property type="term" value="F:identical protein binding"/>
    <property type="evidence" value="ECO:0007669"/>
    <property type="project" value="UniProtKB-ARBA"/>
</dbReference>
<feature type="binding site" evidence="10">
    <location>
        <position position="269"/>
    </location>
    <ligand>
        <name>Zn(2+)</name>
        <dbReference type="ChEBI" id="CHEBI:29105"/>
        <label>2</label>
        <note>catalytic</note>
    </ligand>
</feature>
<reference evidence="12 13" key="1">
    <citation type="submission" date="2018-01" db="EMBL/GenBank/DDBJ databases">
        <title>The whole genome sequencing and assembly of Halobacillus litoralis ERB031 strain.</title>
        <authorList>
            <person name="Lee S.-J."/>
            <person name="Park M.-K."/>
            <person name="Kim J.-Y."/>
            <person name="Lee Y.-J."/>
            <person name="Yi H."/>
            <person name="Bahn Y.-S."/>
            <person name="Kim J.F."/>
            <person name="Lee D.-W."/>
        </authorList>
    </citation>
    <scope>NUCLEOTIDE SEQUENCE [LARGE SCALE GENOMIC DNA]</scope>
    <source>
        <strain evidence="12 13">ERB 031</strain>
    </source>
</reference>
<accession>A0A410MHR6</accession>
<dbReference type="HAMAP" id="MF_01818">
    <property type="entry name" value="RNase_Z_BN"/>
    <property type="match status" value="1"/>
</dbReference>
<dbReference type="PANTHER" id="PTHR46018:SF2">
    <property type="entry name" value="ZINC PHOSPHODIESTERASE ELAC PROTEIN 1"/>
    <property type="match status" value="1"/>
</dbReference>
<dbReference type="GO" id="GO:0042781">
    <property type="term" value="F:3'-tRNA processing endoribonuclease activity"/>
    <property type="evidence" value="ECO:0007669"/>
    <property type="project" value="UniProtKB-UniRule"/>
</dbReference>
<evidence type="ECO:0000256" key="5">
    <source>
        <dbReference type="ARBA" id="ARBA00022723"/>
    </source>
</evidence>
<protein>
    <recommendedName>
        <fullName evidence="2 10">Ribonuclease Z</fullName>
        <shortName evidence="10">RNase Z</shortName>
        <ecNumber evidence="2 10">3.1.26.11</ecNumber>
    </recommendedName>
    <alternativeName>
        <fullName evidence="10">tRNA 3 endonuclease</fullName>
    </alternativeName>
    <alternativeName>
        <fullName evidence="10">tRNase Z</fullName>
    </alternativeName>
</protein>
<dbReference type="RefSeq" id="WP_128526539.1">
    <property type="nucleotide sequence ID" value="NZ_CP026118.1"/>
</dbReference>
<name>A0A410MHR6_9BACI</name>
<comment type="subunit">
    <text evidence="1 10">Homodimer.</text>
</comment>
<evidence type="ECO:0000256" key="2">
    <source>
        <dbReference type="ARBA" id="ARBA00012477"/>
    </source>
</evidence>
<dbReference type="InterPro" id="IPR036866">
    <property type="entry name" value="RibonucZ/Hydroxyglut_hydro"/>
</dbReference>
<feature type="domain" description="Metallo-beta-lactamase" evidence="11">
    <location>
        <begin position="201"/>
        <end position="269"/>
    </location>
</feature>
<dbReference type="Pfam" id="PF23023">
    <property type="entry name" value="Anti-Pycsar_Apyc1"/>
    <property type="match status" value="1"/>
</dbReference>
<dbReference type="NCBIfam" id="NF000801">
    <property type="entry name" value="PRK00055.1-3"/>
    <property type="match status" value="1"/>
</dbReference>
<comment type="function">
    <text evidence="9 10">Zinc phosphodiesterase, which displays some tRNA 3'-processing endonuclease activity. Probably involved in tRNA maturation, by removing a 3'-trailer from precursor tRNA.</text>
</comment>
<gene>
    <name evidence="10 12" type="primary">rnz</name>
    <name evidence="12" type="ORF">HLI_19655</name>
</gene>
<dbReference type="KEGG" id="hli:HLI_19655"/>
<evidence type="ECO:0000256" key="3">
    <source>
        <dbReference type="ARBA" id="ARBA00022694"/>
    </source>
</evidence>
<dbReference type="CDD" id="cd07717">
    <property type="entry name" value="RNaseZ_ZiPD-like_MBL-fold"/>
    <property type="match status" value="1"/>
</dbReference>
<evidence type="ECO:0000259" key="11">
    <source>
        <dbReference type="Pfam" id="PF12706"/>
    </source>
</evidence>
<evidence type="ECO:0000313" key="12">
    <source>
        <dbReference type="EMBL" id="QAS54272.1"/>
    </source>
</evidence>
<evidence type="ECO:0000256" key="4">
    <source>
        <dbReference type="ARBA" id="ARBA00022722"/>
    </source>
</evidence>
<feature type="binding site" evidence="10">
    <location>
        <position position="67"/>
    </location>
    <ligand>
        <name>Zn(2+)</name>
        <dbReference type="ChEBI" id="CHEBI:29105"/>
        <label>2</label>
        <note>catalytic</note>
    </ligand>
</feature>
<dbReference type="SUPFAM" id="SSF56281">
    <property type="entry name" value="Metallo-hydrolase/oxidoreductase"/>
    <property type="match status" value="1"/>
</dbReference>
<keyword evidence="5 10" id="KW-0479">Metal-binding</keyword>
<sequence length="308" mass="34645">MELFFLGTGSGVPSKERNVSSLVLRILEERGTTWVFDCGEGTQQQILNTNIRPRRIEVIFITHLHGDHIYGLPGLLSSRSFQGGETPVTIYGPRGLKEYLDISLRISGTHLRYPLYVEEVEDGLLFEDEQFIVEAVKLKHGLASFGYILKEKDKLGELQPDKLKALGIKPGPIYQQIKSQSRTELEDGRIIRREDVIGPPKKGRKIAILGDTRYIPELAGLLKNTDVLVHEATFAGDEEEMAYEYFHSTVKQAAMLAKEADAGELILNHLSSRYQGDAVAELRNEAAAIFPSTTIAHDFYQHPIERKR</sequence>
<dbReference type="FunFam" id="3.60.15.10:FF:000002">
    <property type="entry name" value="Ribonuclease Z"/>
    <property type="match status" value="1"/>
</dbReference>
<keyword evidence="4 10" id="KW-0540">Nuclease</keyword>
<dbReference type="OrthoDB" id="9800940at2"/>
<evidence type="ECO:0000256" key="1">
    <source>
        <dbReference type="ARBA" id="ARBA00011738"/>
    </source>
</evidence>
<dbReference type="PANTHER" id="PTHR46018">
    <property type="entry name" value="ZINC PHOSPHODIESTERASE ELAC PROTEIN 1"/>
    <property type="match status" value="1"/>
</dbReference>
<dbReference type="EMBL" id="CP026118">
    <property type="protein sequence ID" value="QAS54272.1"/>
    <property type="molecule type" value="Genomic_DNA"/>
</dbReference>
<dbReference type="InterPro" id="IPR001279">
    <property type="entry name" value="Metallo-B-lactamas"/>
</dbReference>
<comment type="catalytic activity">
    <reaction evidence="10">
        <text>Endonucleolytic cleavage of RNA, removing extra 3' nucleotides from tRNA precursor, generating 3' termini of tRNAs. A 3'-hydroxy group is left at the tRNA terminus and a 5'-phosphoryl group is left at the trailer molecule.</text>
        <dbReference type="EC" id="3.1.26.11"/>
    </reaction>
</comment>
<organism evidence="12 13">
    <name type="scientific">Halobacillus litoralis</name>
    <dbReference type="NCBI Taxonomy" id="45668"/>
    <lineage>
        <taxon>Bacteria</taxon>
        <taxon>Bacillati</taxon>
        <taxon>Bacillota</taxon>
        <taxon>Bacilli</taxon>
        <taxon>Bacillales</taxon>
        <taxon>Bacillaceae</taxon>
        <taxon>Halobacillus</taxon>
    </lineage>
</organism>
<proteinExistence type="inferred from homology"/>
<dbReference type="Gene3D" id="3.60.15.10">
    <property type="entry name" value="Ribonuclease Z/Hydroxyacylglutathione hydrolase-like"/>
    <property type="match status" value="1"/>
</dbReference>
<evidence type="ECO:0000313" key="13">
    <source>
        <dbReference type="Proteomes" id="UP000287756"/>
    </source>
</evidence>
<evidence type="ECO:0000256" key="10">
    <source>
        <dbReference type="HAMAP-Rule" id="MF_01818"/>
    </source>
</evidence>
<dbReference type="EC" id="3.1.26.11" evidence="2 10"/>
<dbReference type="GO" id="GO:0008270">
    <property type="term" value="F:zinc ion binding"/>
    <property type="evidence" value="ECO:0007669"/>
    <property type="project" value="UniProtKB-UniRule"/>
</dbReference>
<feature type="binding site" evidence="10">
    <location>
        <position position="65"/>
    </location>
    <ligand>
        <name>Zn(2+)</name>
        <dbReference type="ChEBI" id="CHEBI:29105"/>
        <label>1</label>
        <note>catalytic</note>
    </ligand>
</feature>
<dbReference type="NCBIfam" id="TIGR02651">
    <property type="entry name" value="RNase_Z"/>
    <property type="match status" value="1"/>
</dbReference>
<keyword evidence="8 10" id="KW-0862">Zinc</keyword>
<dbReference type="Pfam" id="PF12706">
    <property type="entry name" value="Lactamase_B_2"/>
    <property type="match status" value="1"/>
</dbReference>
<feature type="binding site" evidence="10">
    <location>
        <position position="211"/>
    </location>
    <ligand>
        <name>Zn(2+)</name>
        <dbReference type="ChEBI" id="CHEBI:29105"/>
        <label>1</label>
        <note>catalytic</note>
    </ligand>
</feature>
<comment type="cofactor">
    <cofactor evidence="10">
        <name>Zn(2+)</name>
        <dbReference type="ChEBI" id="CHEBI:29105"/>
    </cofactor>
    <text evidence="10">Binds 2 Zn(2+) ions.</text>
</comment>
<dbReference type="Proteomes" id="UP000287756">
    <property type="component" value="Chromosome"/>
</dbReference>
<evidence type="ECO:0000256" key="6">
    <source>
        <dbReference type="ARBA" id="ARBA00022759"/>
    </source>
</evidence>
<keyword evidence="3 10" id="KW-0819">tRNA processing</keyword>
<feature type="binding site" evidence="10">
    <location>
        <position position="140"/>
    </location>
    <ligand>
        <name>Zn(2+)</name>
        <dbReference type="ChEBI" id="CHEBI:29105"/>
        <label>1</label>
        <note>catalytic</note>
    </ligand>
</feature>
<feature type="binding site" evidence="10">
    <location>
        <position position="68"/>
    </location>
    <ligand>
        <name>Zn(2+)</name>
        <dbReference type="ChEBI" id="CHEBI:29105"/>
        <label>2</label>
        <note>catalytic</note>
    </ligand>
</feature>
<keyword evidence="6 10" id="KW-0255">Endonuclease</keyword>
<dbReference type="AlphaFoldDB" id="A0A410MHR6"/>
<comment type="similarity">
    <text evidence="10">Belongs to the RNase Z family.</text>
</comment>
<dbReference type="InterPro" id="IPR013471">
    <property type="entry name" value="RNase_Z/BN"/>
</dbReference>
<evidence type="ECO:0000256" key="9">
    <source>
        <dbReference type="ARBA" id="ARBA00057812"/>
    </source>
</evidence>
<evidence type="ECO:0000256" key="7">
    <source>
        <dbReference type="ARBA" id="ARBA00022801"/>
    </source>
</evidence>
<feature type="binding site" evidence="10">
    <location>
        <position position="211"/>
    </location>
    <ligand>
        <name>Zn(2+)</name>
        <dbReference type="ChEBI" id="CHEBI:29105"/>
        <label>2</label>
        <note>catalytic</note>
    </ligand>
</feature>
<evidence type="ECO:0000256" key="8">
    <source>
        <dbReference type="ARBA" id="ARBA00022833"/>
    </source>
</evidence>
<feature type="active site" description="Proton acceptor" evidence="10">
    <location>
        <position position="67"/>
    </location>
</feature>